<reference evidence="3 4" key="1">
    <citation type="submission" date="2021-07" db="EMBL/GenBank/DDBJ databases">
        <authorList>
            <person name="Imarazene B."/>
            <person name="Zahm M."/>
            <person name="Klopp C."/>
            <person name="Cabau C."/>
            <person name="Beille S."/>
            <person name="Jouanno E."/>
            <person name="Castinel A."/>
            <person name="Lluch J."/>
            <person name="Gil L."/>
            <person name="Kuchtly C."/>
            <person name="Lopez Roques C."/>
            <person name="Donnadieu C."/>
            <person name="Parrinello H."/>
            <person name="Journot L."/>
            <person name="Du K."/>
            <person name="Schartl M."/>
            <person name="Retaux S."/>
            <person name="Guiguen Y."/>
        </authorList>
    </citation>
    <scope>NUCLEOTIDE SEQUENCE [LARGE SCALE GENOMIC DNA]</scope>
    <source>
        <strain evidence="3">Pach_M1</strain>
        <tissue evidence="3">Testis</tissue>
    </source>
</reference>
<protein>
    <submittedName>
        <fullName evidence="3">Uncharacterized protein</fullName>
    </submittedName>
</protein>
<sequence length="113" mass="12946">MLNKLNTTNIISYCLRTSHTCRRTDMFTVLVLVTLLMVSVESNSSSTEEWKSLSNPRSRTLFFQMLQSYLEGRENPAAGSSGRMKLQEDGNSRTADASFHKYSNFLHNRIFEV</sequence>
<feature type="region of interest" description="Disordered" evidence="1">
    <location>
        <begin position="74"/>
        <end position="94"/>
    </location>
</feature>
<evidence type="ECO:0000313" key="4">
    <source>
        <dbReference type="Proteomes" id="UP000752171"/>
    </source>
</evidence>
<dbReference type="Proteomes" id="UP000752171">
    <property type="component" value="Unassembled WGS sequence"/>
</dbReference>
<evidence type="ECO:0000256" key="1">
    <source>
        <dbReference type="SAM" id="MobiDB-lite"/>
    </source>
</evidence>
<proteinExistence type="predicted"/>
<accession>A0A8T2LV27</accession>
<evidence type="ECO:0000256" key="2">
    <source>
        <dbReference type="SAM" id="SignalP"/>
    </source>
</evidence>
<dbReference type="Pfam" id="PF15846">
    <property type="entry name" value="DUF4720"/>
    <property type="match status" value="1"/>
</dbReference>
<evidence type="ECO:0000313" key="3">
    <source>
        <dbReference type="EMBL" id="KAG9275783.1"/>
    </source>
</evidence>
<dbReference type="AlphaFoldDB" id="A0A8T2LV27"/>
<organism evidence="3 4">
    <name type="scientific">Astyanax mexicanus</name>
    <name type="common">Blind cave fish</name>
    <name type="synonym">Astyanax fasciatus mexicanus</name>
    <dbReference type="NCBI Taxonomy" id="7994"/>
    <lineage>
        <taxon>Eukaryota</taxon>
        <taxon>Metazoa</taxon>
        <taxon>Chordata</taxon>
        <taxon>Craniata</taxon>
        <taxon>Vertebrata</taxon>
        <taxon>Euteleostomi</taxon>
        <taxon>Actinopterygii</taxon>
        <taxon>Neopterygii</taxon>
        <taxon>Teleostei</taxon>
        <taxon>Ostariophysi</taxon>
        <taxon>Characiformes</taxon>
        <taxon>Characoidei</taxon>
        <taxon>Acestrorhamphidae</taxon>
        <taxon>Acestrorhamphinae</taxon>
        <taxon>Astyanax</taxon>
    </lineage>
</organism>
<gene>
    <name evidence="3" type="ORF">AMEX_G8013</name>
</gene>
<comment type="caution">
    <text evidence="3">The sequence shown here is derived from an EMBL/GenBank/DDBJ whole genome shotgun (WGS) entry which is preliminary data.</text>
</comment>
<feature type="signal peptide" evidence="2">
    <location>
        <begin position="1"/>
        <end position="42"/>
    </location>
</feature>
<dbReference type="InterPro" id="IPR031699">
    <property type="entry name" value="DUF4720"/>
</dbReference>
<name>A0A8T2LV27_ASTMX</name>
<keyword evidence="2" id="KW-0732">Signal</keyword>
<feature type="chain" id="PRO_5035741807" evidence="2">
    <location>
        <begin position="43"/>
        <end position="113"/>
    </location>
</feature>
<dbReference type="EMBL" id="JAICCE010000006">
    <property type="protein sequence ID" value="KAG9275783.1"/>
    <property type="molecule type" value="Genomic_DNA"/>
</dbReference>